<dbReference type="GO" id="GO:0006508">
    <property type="term" value="P:proteolysis"/>
    <property type="evidence" value="ECO:0007669"/>
    <property type="project" value="UniProtKB-KW"/>
</dbReference>
<evidence type="ECO:0000259" key="6">
    <source>
        <dbReference type="Pfam" id="PF18962"/>
    </source>
</evidence>
<evidence type="ECO:0000259" key="5">
    <source>
        <dbReference type="Pfam" id="PF00082"/>
    </source>
</evidence>
<evidence type="ECO:0000259" key="8">
    <source>
        <dbReference type="Pfam" id="PF20009"/>
    </source>
</evidence>
<sequence length="1249" mass="132374">MRRNLLRGLTFFFCLGIVSKGFSQVNTNASVLQQGAKLQADKERLTFSKLLTLSKEKKWPMLKHGKNGQVMQLVGIDHLGFPLYLSTQNNIISAATIGTSSLWPGGSTGLSLSGSSANMKGKIAVWDGDAVLETHQELTGRINQKDFPARSIADMNHSTHVAGTMIASGVNPIAKGMSFGAQQLIAYDFNNDMSEMMTEAPNLLLSNHSYAYNAGWVYNDDNKRWEFWGAPDATEDYKFGYYDDNTQLWDSIAYNAPYYLIVKAGGNSRIENGPAVGATYWRMDKNGVFFNAGNRPAGISSNNGYDIISTTGVAKNILTIGAVNPITSGYGKPADVVMTTFSAWGPTDDGRIKPDVCADGLNVTSSFASSNTAYGTLSGTSMASPAATGSLFLLQELYSKSHSGAFLRAATLKAIVIHTADEAGPSTGPDYQFGWGLIDMIKAAAVITSNNTDQQIYEKVLQNGKSDTIKVVASGKGKLMATIVWTDPKASVDHTNALNNRAKKLVNDLDLRIKTGSTAFLPWILDVANPANAATKGDNITDNVERVEVDNSTPGDSSLVIITHKGTLERGSQAYSLIISGVGGNAACASGAINSGGTRIEHVTMGSLNYSNTTSCTTYTDNRSSILNLEPNQSVPFSITVGSCDATSASSMIKIFIDYNQDGDFDDAGEMVAQSGVLNKGGIFTGTIQTPLTITSGTGFLMRIIAQETTNIGDIKPCGTYANGETQDYTVNVVSSSTDVGVLQIVVPSSGYCINPAQYITIRIKNFGSVAAKNIPVTVVVKNGATTLATLTGTYPDTIPGNSYEDFTLQTPVAITAAGTYTITASTAFSADQNTTNDATTTSVIINGKANDVAGRVVICGTDNVSLIADSSSGAGNIYNWYTSATSTTPIATGSYVTTNVVTSDKKYYLAKNDTKLSIGPADKSALGVGSYMNEGGQFIGFSSSVPLTLQTAKLFVGHSGKVTFIVADTSNTNAANGSYSYVTLSTATIDVYATQASDNSDNGAVFNIGLSIPAGNHVIIFTLSDGATLYRNNGVSSKPYPFTIPGVFSINGNSAGLSADYQNFYYYLYDMKLRLANCESNRIAIDATTASPVAPTITLTGNLFTSTSSTGGKLQWLLNNAPIAGATGPTYIVRQAGAYKLADTTTTGCIMYSNEIYYGSSADIDPVVIWPNPNNGNFNLSLATTQTGDVKVVIFNYIGQKVFEQTYSNAGTNSIQVNGGLLASGVYVVRIEQGGKLYAKKMIVHSWK</sequence>
<evidence type="ECO:0000256" key="4">
    <source>
        <dbReference type="PROSITE-ProRule" id="PRU01240"/>
    </source>
</evidence>
<dbReference type="GO" id="GO:0004252">
    <property type="term" value="F:serine-type endopeptidase activity"/>
    <property type="evidence" value="ECO:0007669"/>
    <property type="project" value="TreeGrafter"/>
</dbReference>
<dbReference type="InterPro" id="IPR023828">
    <property type="entry name" value="Peptidase_S8_Ser-AS"/>
</dbReference>
<comment type="caution">
    <text evidence="4">Lacks conserved residue(s) required for the propagation of feature annotation.</text>
</comment>
<evidence type="ECO:0000256" key="1">
    <source>
        <dbReference type="ARBA" id="ARBA00022670"/>
    </source>
</evidence>
<dbReference type="GO" id="GO:0016773">
    <property type="term" value="F:phosphotransferase activity, alcohol group as acceptor"/>
    <property type="evidence" value="ECO:0007669"/>
    <property type="project" value="InterPro"/>
</dbReference>
<dbReference type="InterPro" id="IPR050131">
    <property type="entry name" value="Peptidase_S8_subtilisin-like"/>
</dbReference>
<dbReference type="InterPro" id="IPR018483">
    <property type="entry name" value="Carb_kinase_FGGY_CS"/>
</dbReference>
<keyword evidence="3" id="KW-0720">Serine protease</keyword>
<dbReference type="Proteomes" id="UP000812270">
    <property type="component" value="Unassembled WGS sequence"/>
</dbReference>
<dbReference type="InterPro" id="IPR026444">
    <property type="entry name" value="Secre_tail"/>
</dbReference>
<evidence type="ECO:0000256" key="3">
    <source>
        <dbReference type="ARBA" id="ARBA00022825"/>
    </source>
</evidence>
<dbReference type="Pfam" id="PF19081">
    <property type="entry name" value="Ig_7"/>
    <property type="match status" value="1"/>
</dbReference>
<dbReference type="EMBL" id="JAHSPG010000009">
    <property type="protein sequence ID" value="MBV4358116.1"/>
    <property type="molecule type" value="Genomic_DNA"/>
</dbReference>
<proteinExistence type="inferred from homology"/>
<dbReference type="AlphaFoldDB" id="A0A9E2S8A1"/>
<dbReference type="GO" id="GO:0005975">
    <property type="term" value="P:carbohydrate metabolic process"/>
    <property type="evidence" value="ECO:0007669"/>
    <property type="project" value="InterPro"/>
</dbReference>
<accession>A0A9E2S8A1</accession>
<dbReference type="PROSITE" id="PS00138">
    <property type="entry name" value="SUBTILASE_SER"/>
    <property type="match status" value="1"/>
</dbReference>
<name>A0A9E2S8A1_9BACT</name>
<reference evidence="9" key="1">
    <citation type="submission" date="2021-06" db="EMBL/GenBank/DDBJ databases">
        <authorList>
            <person name="Huq M.A."/>
        </authorList>
    </citation>
    <scope>NUCLEOTIDE SEQUENCE</scope>
    <source>
        <strain evidence="9">MAH-26</strain>
    </source>
</reference>
<feature type="domain" description="Secretion system C-terminal sorting" evidence="6">
    <location>
        <begin position="1170"/>
        <end position="1245"/>
    </location>
</feature>
<comment type="similarity">
    <text evidence="4">Belongs to the peptidase S8 family.</text>
</comment>
<dbReference type="Pfam" id="PF18962">
    <property type="entry name" value="Por_Secre_tail"/>
    <property type="match status" value="1"/>
</dbReference>
<keyword evidence="10" id="KW-1185">Reference proteome</keyword>
<evidence type="ECO:0000256" key="2">
    <source>
        <dbReference type="ARBA" id="ARBA00022801"/>
    </source>
</evidence>
<dbReference type="PANTHER" id="PTHR43806">
    <property type="entry name" value="PEPTIDASE S8"/>
    <property type="match status" value="1"/>
</dbReference>
<keyword evidence="2" id="KW-0378">Hydrolase</keyword>
<dbReference type="InterPro" id="IPR044023">
    <property type="entry name" value="Ig_7"/>
</dbReference>
<organism evidence="9 10">
    <name type="scientific">Pinibacter aurantiacus</name>
    <dbReference type="NCBI Taxonomy" id="2851599"/>
    <lineage>
        <taxon>Bacteria</taxon>
        <taxon>Pseudomonadati</taxon>
        <taxon>Bacteroidota</taxon>
        <taxon>Chitinophagia</taxon>
        <taxon>Chitinophagales</taxon>
        <taxon>Chitinophagaceae</taxon>
        <taxon>Pinibacter</taxon>
    </lineage>
</organism>
<feature type="domain" description="Ig-like" evidence="7">
    <location>
        <begin position="853"/>
        <end position="913"/>
    </location>
</feature>
<feature type="domain" description="GEVED" evidence="8">
    <location>
        <begin position="653"/>
        <end position="732"/>
    </location>
</feature>
<dbReference type="PROSITE" id="PS00933">
    <property type="entry name" value="FGGY_KINASES_1"/>
    <property type="match status" value="1"/>
</dbReference>
<evidence type="ECO:0000313" key="9">
    <source>
        <dbReference type="EMBL" id="MBV4358116.1"/>
    </source>
</evidence>
<dbReference type="RefSeq" id="WP_217791798.1">
    <property type="nucleotide sequence ID" value="NZ_JAHSPG010000009.1"/>
</dbReference>
<comment type="caution">
    <text evidence="9">The sequence shown here is derived from an EMBL/GenBank/DDBJ whole genome shotgun (WGS) entry which is preliminary data.</text>
</comment>
<evidence type="ECO:0000313" key="10">
    <source>
        <dbReference type="Proteomes" id="UP000812270"/>
    </source>
</evidence>
<dbReference type="Pfam" id="PF00082">
    <property type="entry name" value="Peptidase_S8"/>
    <property type="match status" value="1"/>
</dbReference>
<feature type="domain" description="Peptidase S8/S53" evidence="5">
    <location>
        <begin position="151"/>
        <end position="436"/>
    </location>
</feature>
<dbReference type="PANTHER" id="PTHR43806:SF11">
    <property type="entry name" value="CEREVISIN-RELATED"/>
    <property type="match status" value="1"/>
</dbReference>
<dbReference type="PROSITE" id="PS51892">
    <property type="entry name" value="SUBTILASE"/>
    <property type="match status" value="1"/>
</dbReference>
<gene>
    <name evidence="9" type="ORF">KTO63_13205</name>
</gene>
<dbReference type="InterPro" id="IPR000209">
    <property type="entry name" value="Peptidase_S8/S53_dom"/>
</dbReference>
<dbReference type="InterPro" id="IPR045474">
    <property type="entry name" value="GEVED"/>
</dbReference>
<keyword evidence="1" id="KW-0645">Protease</keyword>
<evidence type="ECO:0000259" key="7">
    <source>
        <dbReference type="Pfam" id="PF19081"/>
    </source>
</evidence>
<dbReference type="Pfam" id="PF20009">
    <property type="entry name" value="GEVED"/>
    <property type="match status" value="1"/>
</dbReference>
<protein>
    <submittedName>
        <fullName evidence="9">S8 family serine peptidase</fullName>
    </submittedName>
</protein>
<dbReference type="NCBIfam" id="TIGR04183">
    <property type="entry name" value="Por_Secre_tail"/>
    <property type="match status" value="1"/>
</dbReference>